<evidence type="ECO:0000256" key="2">
    <source>
        <dbReference type="SAM" id="MobiDB-lite"/>
    </source>
</evidence>
<dbReference type="PANTHER" id="PTHR42942:SF1">
    <property type="entry name" value="ALKYLTRANSFERASE-LIKE PROTEIN 1"/>
    <property type="match status" value="1"/>
</dbReference>
<dbReference type="GO" id="GO:0032259">
    <property type="term" value="P:methylation"/>
    <property type="evidence" value="ECO:0007669"/>
    <property type="project" value="UniProtKB-KW"/>
</dbReference>
<dbReference type="OrthoDB" id="9132167at2"/>
<evidence type="ECO:0000259" key="3">
    <source>
        <dbReference type="Pfam" id="PF01035"/>
    </source>
</evidence>
<dbReference type="PANTHER" id="PTHR42942">
    <property type="entry name" value="6-O-METHYLGUANINE DNA METHYLTRANSFERASE"/>
    <property type="match status" value="1"/>
</dbReference>
<evidence type="ECO:0000313" key="5">
    <source>
        <dbReference type="Proteomes" id="UP000294498"/>
    </source>
</evidence>
<dbReference type="EMBL" id="SODV01000002">
    <property type="protein sequence ID" value="TDW96720.1"/>
    <property type="molecule type" value="Genomic_DNA"/>
</dbReference>
<protein>
    <submittedName>
        <fullName evidence="4">Methylated-DNA-protein-cysteine methyltransferase-like protein</fullName>
    </submittedName>
</protein>
<comment type="caution">
    <text evidence="4">The sequence shown here is derived from an EMBL/GenBank/DDBJ whole genome shotgun (WGS) entry which is preliminary data.</text>
</comment>
<dbReference type="Proteomes" id="UP000294498">
    <property type="component" value="Unassembled WGS sequence"/>
</dbReference>
<proteinExistence type="predicted"/>
<organism evidence="4 5">
    <name type="scientific">Dinghuibacter silviterrae</name>
    <dbReference type="NCBI Taxonomy" id="1539049"/>
    <lineage>
        <taxon>Bacteria</taxon>
        <taxon>Pseudomonadati</taxon>
        <taxon>Bacteroidota</taxon>
        <taxon>Chitinophagia</taxon>
        <taxon>Chitinophagales</taxon>
        <taxon>Chitinophagaceae</taxon>
        <taxon>Dinghuibacter</taxon>
    </lineage>
</organism>
<keyword evidence="5" id="KW-1185">Reference proteome</keyword>
<dbReference type="Pfam" id="PF01035">
    <property type="entry name" value="DNA_binding_1"/>
    <property type="match status" value="1"/>
</dbReference>
<dbReference type="SUPFAM" id="SSF46767">
    <property type="entry name" value="Methylated DNA-protein cysteine methyltransferase, C-terminal domain"/>
    <property type="match status" value="1"/>
</dbReference>
<dbReference type="InterPro" id="IPR036217">
    <property type="entry name" value="MethylDNA_cys_MeTrfase_DNAb"/>
</dbReference>
<name>A0A4R8DIC0_9BACT</name>
<evidence type="ECO:0000256" key="1">
    <source>
        <dbReference type="ARBA" id="ARBA00022763"/>
    </source>
</evidence>
<evidence type="ECO:0000313" key="4">
    <source>
        <dbReference type="EMBL" id="TDW96720.1"/>
    </source>
</evidence>
<dbReference type="GO" id="GO:0006281">
    <property type="term" value="P:DNA repair"/>
    <property type="evidence" value="ECO:0007669"/>
    <property type="project" value="InterPro"/>
</dbReference>
<dbReference type="Gene3D" id="1.10.10.10">
    <property type="entry name" value="Winged helix-like DNA-binding domain superfamily/Winged helix DNA-binding domain"/>
    <property type="match status" value="1"/>
</dbReference>
<dbReference type="AlphaFoldDB" id="A0A4R8DIC0"/>
<keyword evidence="4" id="KW-0489">Methyltransferase</keyword>
<sequence length="135" mass="14451">MKNAKKAAPHGAAAPGRRSASAPKERLIAVKPSGQKDESLSGLIHDLVRQIPPGRVTSYGAIAAVLSLPNPRMVGRAMRTAGKDVPAQRVVNSAGRLTGEHTQPRKLLLEKEGVTVKGDKVVNFKVVFWDPCKEL</sequence>
<dbReference type="GO" id="GO:0008168">
    <property type="term" value="F:methyltransferase activity"/>
    <property type="evidence" value="ECO:0007669"/>
    <property type="project" value="UniProtKB-KW"/>
</dbReference>
<feature type="compositionally biased region" description="Basic and acidic residues" evidence="2">
    <location>
        <begin position="23"/>
        <end position="37"/>
    </location>
</feature>
<dbReference type="InterPro" id="IPR036388">
    <property type="entry name" value="WH-like_DNA-bd_sf"/>
</dbReference>
<keyword evidence="4" id="KW-0808">Transferase</keyword>
<dbReference type="CDD" id="cd06445">
    <property type="entry name" value="ATase"/>
    <property type="match status" value="1"/>
</dbReference>
<keyword evidence="1" id="KW-0227">DNA damage</keyword>
<dbReference type="InterPro" id="IPR052520">
    <property type="entry name" value="ATL_DNA_repair"/>
</dbReference>
<dbReference type="RefSeq" id="WP_133997654.1">
    <property type="nucleotide sequence ID" value="NZ_SODV01000002.1"/>
</dbReference>
<feature type="compositionally biased region" description="Low complexity" evidence="2">
    <location>
        <begin position="9"/>
        <end position="22"/>
    </location>
</feature>
<feature type="domain" description="Methylated-DNA-[protein]-cysteine S-methyltransferase DNA binding" evidence="3">
    <location>
        <begin position="45"/>
        <end position="114"/>
    </location>
</feature>
<dbReference type="InterPro" id="IPR014048">
    <property type="entry name" value="MethylDNA_cys_MeTrfase_DNA-bd"/>
</dbReference>
<feature type="region of interest" description="Disordered" evidence="2">
    <location>
        <begin position="1"/>
        <end position="37"/>
    </location>
</feature>
<gene>
    <name evidence="4" type="ORF">EDB95_4556</name>
</gene>
<accession>A0A4R8DIC0</accession>
<reference evidence="4 5" key="1">
    <citation type="submission" date="2019-03" db="EMBL/GenBank/DDBJ databases">
        <title>Genomic Encyclopedia of Type Strains, Phase IV (KMG-IV): sequencing the most valuable type-strain genomes for metagenomic binning, comparative biology and taxonomic classification.</title>
        <authorList>
            <person name="Goeker M."/>
        </authorList>
    </citation>
    <scope>NUCLEOTIDE SEQUENCE [LARGE SCALE GENOMIC DNA]</scope>
    <source>
        <strain evidence="4 5">DSM 100059</strain>
    </source>
</reference>